<comment type="caution">
    <text evidence="1">The sequence shown here is derived from an EMBL/GenBank/DDBJ whole genome shotgun (WGS) entry which is preliminary data.</text>
</comment>
<dbReference type="InterPro" id="IPR036412">
    <property type="entry name" value="HAD-like_sf"/>
</dbReference>
<proteinExistence type="predicted"/>
<protein>
    <recommendedName>
        <fullName evidence="3">Phosphoglycolate phosphatase</fullName>
    </recommendedName>
</protein>
<evidence type="ECO:0000313" key="1">
    <source>
        <dbReference type="EMBL" id="GER86793.1"/>
    </source>
</evidence>
<dbReference type="InterPro" id="IPR041492">
    <property type="entry name" value="HAD_2"/>
</dbReference>
<keyword evidence="2" id="KW-1185">Reference proteome</keyword>
<accession>A0A5J4KGD9</accession>
<reference evidence="1 2" key="1">
    <citation type="submission" date="2019-10" db="EMBL/GenBank/DDBJ databases">
        <title>Dictyobacter vulcani sp. nov., within the class Ktedonobacteria, isolated from soil of volcanic Mt. Zao.</title>
        <authorList>
            <person name="Zheng Y."/>
            <person name="Wang C.M."/>
            <person name="Sakai Y."/>
            <person name="Abe K."/>
            <person name="Yokota A."/>
            <person name="Yabe S."/>
        </authorList>
    </citation>
    <scope>NUCLEOTIDE SEQUENCE [LARGE SCALE GENOMIC DNA]</scope>
    <source>
        <strain evidence="1 2">W12</strain>
    </source>
</reference>
<dbReference type="InterPro" id="IPR023214">
    <property type="entry name" value="HAD_sf"/>
</dbReference>
<dbReference type="AlphaFoldDB" id="A0A5J4KGD9"/>
<sequence length="165" mass="18306">MVPEHWQEALTYYHQAYEQAHDECAEPFPGIVEALQLLRSKGVRMAVVTGKGAHTANFTLNHLRIAKYFEIVEAGQEDAVVKAIAMRRILRAWQMDPQEAAYIGDAASDVEQSAEAGVLPLAAEWAETATIHLLEETRPYASFTSITDFISWITQNVEATTAASK</sequence>
<gene>
    <name evidence="1" type="ORF">KDW_09550</name>
</gene>
<dbReference type="Gene3D" id="3.40.50.1000">
    <property type="entry name" value="HAD superfamily/HAD-like"/>
    <property type="match status" value="1"/>
</dbReference>
<dbReference type="SUPFAM" id="SSF56784">
    <property type="entry name" value="HAD-like"/>
    <property type="match status" value="1"/>
</dbReference>
<dbReference type="GO" id="GO:0006281">
    <property type="term" value="P:DNA repair"/>
    <property type="evidence" value="ECO:0007669"/>
    <property type="project" value="TreeGrafter"/>
</dbReference>
<dbReference type="InterPro" id="IPR023198">
    <property type="entry name" value="PGP-like_dom2"/>
</dbReference>
<dbReference type="InterPro" id="IPR050155">
    <property type="entry name" value="HAD-like_hydrolase_sf"/>
</dbReference>
<name>A0A5J4KGD9_9CHLR</name>
<dbReference type="PANTHER" id="PTHR43434">
    <property type="entry name" value="PHOSPHOGLYCOLATE PHOSPHATASE"/>
    <property type="match status" value="1"/>
</dbReference>
<dbReference type="EMBL" id="BKZW01000001">
    <property type="protein sequence ID" value="GER86793.1"/>
    <property type="molecule type" value="Genomic_DNA"/>
</dbReference>
<dbReference type="Pfam" id="PF13419">
    <property type="entry name" value="HAD_2"/>
    <property type="match status" value="1"/>
</dbReference>
<evidence type="ECO:0008006" key="3">
    <source>
        <dbReference type="Google" id="ProtNLM"/>
    </source>
</evidence>
<dbReference type="Proteomes" id="UP000326912">
    <property type="component" value="Unassembled WGS sequence"/>
</dbReference>
<evidence type="ECO:0000313" key="2">
    <source>
        <dbReference type="Proteomes" id="UP000326912"/>
    </source>
</evidence>
<dbReference type="Gene3D" id="1.10.150.240">
    <property type="entry name" value="Putative phosphatase, domain 2"/>
    <property type="match status" value="1"/>
</dbReference>
<dbReference type="GO" id="GO:0005829">
    <property type="term" value="C:cytosol"/>
    <property type="evidence" value="ECO:0007669"/>
    <property type="project" value="TreeGrafter"/>
</dbReference>
<dbReference type="PANTHER" id="PTHR43434:SF1">
    <property type="entry name" value="PHOSPHOGLYCOLATE PHOSPHATASE"/>
    <property type="match status" value="1"/>
</dbReference>
<organism evidence="1 2">
    <name type="scientific">Dictyobacter vulcani</name>
    <dbReference type="NCBI Taxonomy" id="2607529"/>
    <lineage>
        <taxon>Bacteria</taxon>
        <taxon>Bacillati</taxon>
        <taxon>Chloroflexota</taxon>
        <taxon>Ktedonobacteria</taxon>
        <taxon>Ktedonobacterales</taxon>
        <taxon>Dictyobacteraceae</taxon>
        <taxon>Dictyobacter</taxon>
    </lineage>
</organism>
<dbReference type="GO" id="GO:0008967">
    <property type="term" value="F:phosphoglycolate phosphatase activity"/>
    <property type="evidence" value="ECO:0007669"/>
    <property type="project" value="TreeGrafter"/>
</dbReference>